<reference evidence="1" key="1">
    <citation type="submission" date="2022-12" db="EMBL/GenBank/DDBJ databases">
        <authorList>
            <person name="Brejova B."/>
        </authorList>
    </citation>
    <scope>NUCLEOTIDE SEQUENCE</scope>
</reference>
<gene>
    <name evidence="1" type="ORF">CANVERA_P2032</name>
</gene>
<dbReference type="EMBL" id="CANTUO010000002">
    <property type="protein sequence ID" value="CAI5757518.1"/>
    <property type="molecule type" value="Genomic_DNA"/>
</dbReference>
<organism evidence="1 2">
    <name type="scientific">Candida verbasci</name>
    <dbReference type="NCBI Taxonomy" id="1227364"/>
    <lineage>
        <taxon>Eukaryota</taxon>
        <taxon>Fungi</taxon>
        <taxon>Dikarya</taxon>
        <taxon>Ascomycota</taxon>
        <taxon>Saccharomycotina</taxon>
        <taxon>Pichiomycetes</taxon>
        <taxon>Debaryomycetaceae</taxon>
        <taxon>Candida/Lodderomyces clade</taxon>
        <taxon>Candida</taxon>
    </lineage>
</organism>
<comment type="caution">
    <text evidence="1">The sequence shown here is derived from an EMBL/GenBank/DDBJ whole genome shotgun (WGS) entry which is preliminary data.</text>
</comment>
<name>A0A9W4TU98_9ASCO</name>
<sequence length="365" mass="42744">MGFVNPGKPLSTKPSKKQIRVKRVRNASVNNHAAKKPKVLHFTFNSLSSDIIRKIFIFAGPNNSLPLVNKRTYHALKFNKDSSNTLWENYSLVLEMIKGYFLIDLSTRLNFDILNEKVKFYETKINKLREPRVFQNQHYKRILKNLKITKEWIEIYQKVEFKYCLLDTLLNYKFISVRLLESLNSSTFGGKGTTLLSFKTMEEVQLNTVQRLRFFRWKFKELGTHYSHLLKDLSDVPEETVDFERYNNYKEYFKSSCKDLEEASNPQLPYYDDEALPSEGFSAFSNLLNFQNGYVHGTGFFGEQENTVGRFRIPERIFNLSRLNLLQYLIENYTYGTIDGNSVLLKVLTPDIPKIYGSLICKIMI</sequence>
<proteinExistence type="predicted"/>
<dbReference type="OrthoDB" id="4022350at2759"/>
<dbReference type="Proteomes" id="UP001152885">
    <property type="component" value="Unassembled WGS sequence"/>
</dbReference>
<evidence type="ECO:0000313" key="1">
    <source>
        <dbReference type="EMBL" id="CAI5757518.1"/>
    </source>
</evidence>
<evidence type="ECO:0000313" key="2">
    <source>
        <dbReference type="Proteomes" id="UP001152885"/>
    </source>
</evidence>
<dbReference type="AlphaFoldDB" id="A0A9W4TU98"/>
<keyword evidence="2" id="KW-1185">Reference proteome</keyword>
<accession>A0A9W4TU98</accession>
<protein>
    <submittedName>
        <fullName evidence="1">Uncharacterized protein</fullName>
    </submittedName>
</protein>